<reference evidence="1 2" key="1">
    <citation type="journal article" date="2018" name="Front. Plant Sci.">
        <title>Red Clover (Trifolium pratense) and Zigzag Clover (T. medium) - A Picture of Genomic Similarities and Differences.</title>
        <authorList>
            <person name="Dluhosova J."/>
            <person name="Istvanek J."/>
            <person name="Nedelnik J."/>
            <person name="Repkova J."/>
        </authorList>
    </citation>
    <scope>NUCLEOTIDE SEQUENCE [LARGE SCALE GENOMIC DNA]</scope>
    <source>
        <strain evidence="2">cv. 10/8</strain>
        <tissue evidence="1">Leaf</tissue>
    </source>
</reference>
<sequence length="34" mass="3643">MKDLSLGLAKESPILAMYVKEAFLIPSPTAPLVV</sequence>
<protein>
    <submittedName>
        <fullName evidence="1">Uncharacterized protein</fullName>
    </submittedName>
</protein>
<keyword evidence="2" id="KW-1185">Reference proteome</keyword>
<comment type="caution">
    <text evidence="1">The sequence shown here is derived from an EMBL/GenBank/DDBJ whole genome shotgun (WGS) entry which is preliminary data.</text>
</comment>
<accession>A0A392N628</accession>
<name>A0A392N628_9FABA</name>
<evidence type="ECO:0000313" key="1">
    <source>
        <dbReference type="EMBL" id="MCH95201.1"/>
    </source>
</evidence>
<gene>
    <name evidence="1" type="ORF">A2U01_0016176</name>
</gene>
<feature type="non-terminal residue" evidence="1">
    <location>
        <position position="34"/>
    </location>
</feature>
<evidence type="ECO:0000313" key="2">
    <source>
        <dbReference type="Proteomes" id="UP000265520"/>
    </source>
</evidence>
<dbReference type="EMBL" id="LXQA010029197">
    <property type="protein sequence ID" value="MCH95201.1"/>
    <property type="molecule type" value="Genomic_DNA"/>
</dbReference>
<proteinExistence type="predicted"/>
<dbReference type="AlphaFoldDB" id="A0A392N628"/>
<dbReference type="Proteomes" id="UP000265520">
    <property type="component" value="Unassembled WGS sequence"/>
</dbReference>
<organism evidence="1 2">
    <name type="scientific">Trifolium medium</name>
    <dbReference type="NCBI Taxonomy" id="97028"/>
    <lineage>
        <taxon>Eukaryota</taxon>
        <taxon>Viridiplantae</taxon>
        <taxon>Streptophyta</taxon>
        <taxon>Embryophyta</taxon>
        <taxon>Tracheophyta</taxon>
        <taxon>Spermatophyta</taxon>
        <taxon>Magnoliopsida</taxon>
        <taxon>eudicotyledons</taxon>
        <taxon>Gunneridae</taxon>
        <taxon>Pentapetalae</taxon>
        <taxon>rosids</taxon>
        <taxon>fabids</taxon>
        <taxon>Fabales</taxon>
        <taxon>Fabaceae</taxon>
        <taxon>Papilionoideae</taxon>
        <taxon>50 kb inversion clade</taxon>
        <taxon>NPAAA clade</taxon>
        <taxon>Hologalegina</taxon>
        <taxon>IRL clade</taxon>
        <taxon>Trifolieae</taxon>
        <taxon>Trifolium</taxon>
    </lineage>
</organism>